<proteinExistence type="predicted"/>
<gene>
    <name evidence="2" type="ORF">LSTR_LSTR011555</name>
</gene>
<feature type="region of interest" description="Disordered" evidence="1">
    <location>
        <begin position="1"/>
        <end position="91"/>
    </location>
</feature>
<accession>A0A482XLT7</accession>
<evidence type="ECO:0000313" key="2">
    <source>
        <dbReference type="EMBL" id="RZF46201.1"/>
    </source>
</evidence>
<protein>
    <submittedName>
        <fullName evidence="2">Uncharacterized protein</fullName>
    </submittedName>
</protein>
<feature type="region of interest" description="Disordered" evidence="1">
    <location>
        <begin position="196"/>
        <end position="225"/>
    </location>
</feature>
<organism evidence="2 3">
    <name type="scientific">Laodelphax striatellus</name>
    <name type="common">Small brown planthopper</name>
    <name type="synonym">Delphax striatella</name>
    <dbReference type="NCBI Taxonomy" id="195883"/>
    <lineage>
        <taxon>Eukaryota</taxon>
        <taxon>Metazoa</taxon>
        <taxon>Ecdysozoa</taxon>
        <taxon>Arthropoda</taxon>
        <taxon>Hexapoda</taxon>
        <taxon>Insecta</taxon>
        <taxon>Pterygota</taxon>
        <taxon>Neoptera</taxon>
        <taxon>Paraneoptera</taxon>
        <taxon>Hemiptera</taxon>
        <taxon>Auchenorrhyncha</taxon>
        <taxon>Fulgoroidea</taxon>
        <taxon>Delphacidae</taxon>
        <taxon>Criomorphinae</taxon>
        <taxon>Laodelphax</taxon>
    </lineage>
</organism>
<feature type="compositionally biased region" description="Low complexity" evidence="1">
    <location>
        <begin position="48"/>
        <end position="63"/>
    </location>
</feature>
<reference evidence="2 3" key="1">
    <citation type="journal article" date="2017" name="Gigascience">
        <title>Genome sequence of the small brown planthopper, Laodelphax striatellus.</title>
        <authorList>
            <person name="Zhu J."/>
            <person name="Jiang F."/>
            <person name="Wang X."/>
            <person name="Yang P."/>
            <person name="Bao Y."/>
            <person name="Zhao W."/>
            <person name="Wang W."/>
            <person name="Lu H."/>
            <person name="Wang Q."/>
            <person name="Cui N."/>
            <person name="Li J."/>
            <person name="Chen X."/>
            <person name="Luo L."/>
            <person name="Yu J."/>
            <person name="Kang L."/>
            <person name="Cui F."/>
        </authorList>
    </citation>
    <scope>NUCLEOTIDE SEQUENCE [LARGE SCALE GENOMIC DNA]</scope>
    <source>
        <strain evidence="2">Lst14</strain>
    </source>
</reference>
<dbReference type="InParanoid" id="A0A482XLT7"/>
<dbReference type="EMBL" id="QKKF02006950">
    <property type="protein sequence ID" value="RZF46201.1"/>
    <property type="molecule type" value="Genomic_DNA"/>
</dbReference>
<evidence type="ECO:0000256" key="1">
    <source>
        <dbReference type="SAM" id="MobiDB-lite"/>
    </source>
</evidence>
<dbReference type="OrthoDB" id="10640608at2759"/>
<dbReference type="Proteomes" id="UP000291343">
    <property type="component" value="Unassembled WGS sequence"/>
</dbReference>
<dbReference type="AlphaFoldDB" id="A0A482XLT7"/>
<feature type="compositionally biased region" description="Acidic residues" evidence="1">
    <location>
        <begin position="12"/>
        <end position="21"/>
    </location>
</feature>
<sequence length="225" mass="25070">MKASFYEIFKSEDDDIEEEEDSGSKSTTQSTTSGDISSSEQEVDDLVSKFSNSSSLSDVNNNDNRGRGRTSKTSVRLPPHRRKEEVGEPVEAATAVVEKKEGIVFADLIRKREQRKSQAPPVENVKRRTISELLADPGWNEKPKGETATPPPKCRNAVMAQFLPKNEAETESRGASPPISLIPDDKVPVARRLMDSFVPPEEPKPRQFTLEDFIIKTSPKKNSKK</sequence>
<keyword evidence="3" id="KW-1185">Reference proteome</keyword>
<evidence type="ECO:0000313" key="3">
    <source>
        <dbReference type="Proteomes" id="UP000291343"/>
    </source>
</evidence>
<feature type="region of interest" description="Disordered" evidence="1">
    <location>
        <begin position="133"/>
        <end position="154"/>
    </location>
</feature>
<name>A0A482XLT7_LAOST</name>
<comment type="caution">
    <text evidence="2">The sequence shown here is derived from an EMBL/GenBank/DDBJ whole genome shotgun (WGS) entry which is preliminary data.</text>
</comment>
<feature type="compositionally biased region" description="Low complexity" evidence="1">
    <location>
        <begin position="24"/>
        <end position="34"/>
    </location>
</feature>